<protein>
    <recommendedName>
        <fullName evidence="3">Ig-like domain-containing protein</fullName>
    </recommendedName>
</protein>
<evidence type="ECO:0008006" key="3">
    <source>
        <dbReference type="Google" id="ProtNLM"/>
    </source>
</evidence>
<dbReference type="AlphaFoldDB" id="A0A3P6PUX8"/>
<dbReference type="Proteomes" id="UP000271098">
    <property type="component" value="Unassembled WGS sequence"/>
</dbReference>
<evidence type="ECO:0000313" key="1">
    <source>
        <dbReference type="EMBL" id="VDK33663.1"/>
    </source>
</evidence>
<accession>A0A3P6PUX8</accession>
<reference evidence="1 2" key="1">
    <citation type="submission" date="2018-11" db="EMBL/GenBank/DDBJ databases">
        <authorList>
            <consortium name="Pathogen Informatics"/>
        </authorList>
    </citation>
    <scope>NUCLEOTIDE SEQUENCE [LARGE SCALE GENOMIC DNA]</scope>
</reference>
<gene>
    <name evidence="1" type="ORF">GPUH_LOCUS2368</name>
</gene>
<sequence>MRLEPPTLNNSRYVVRSDRKFRISCICQKATTDCMYLTWRNEFDRKIDGESSSSLFTVELQEHDSMYKKLSLVFTRIAKRDAGFYKIRWKESSDVVGAMAGESLTIDCGATGDPRPETHITSRDGQPLNESMFIVAGPEITVKNLTADYQDVIIKCLAVQEYVQYDATVVEQHEIRLDVWCEFFN</sequence>
<name>A0A3P6PUX8_9BILA</name>
<evidence type="ECO:0000313" key="2">
    <source>
        <dbReference type="Proteomes" id="UP000271098"/>
    </source>
</evidence>
<keyword evidence="2" id="KW-1185">Reference proteome</keyword>
<dbReference type="EMBL" id="UYRT01003494">
    <property type="protein sequence ID" value="VDK33663.1"/>
    <property type="molecule type" value="Genomic_DNA"/>
</dbReference>
<dbReference type="OrthoDB" id="9355041at2759"/>
<organism evidence="1 2">
    <name type="scientific">Gongylonema pulchrum</name>
    <dbReference type="NCBI Taxonomy" id="637853"/>
    <lineage>
        <taxon>Eukaryota</taxon>
        <taxon>Metazoa</taxon>
        <taxon>Ecdysozoa</taxon>
        <taxon>Nematoda</taxon>
        <taxon>Chromadorea</taxon>
        <taxon>Rhabditida</taxon>
        <taxon>Spirurina</taxon>
        <taxon>Spiruromorpha</taxon>
        <taxon>Spiruroidea</taxon>
        <taxon>Gongylonematidae</taxon>
        <taxon>Gongylonema</taxon>
    </lineage>
</organism>
<proteinExistence type="predicted"/>